<reference evidence="1" key="2">
    <citation type="submission" date="2020-09" db="EMBL/GenBank/DDBJ databases">
        <authorList>
            <person name="Sun Q."/>
            <person name="Zhou Y."/>
        </authorList>
    </citation>
    <scope>NUCLEOTIDE SEQUENCE</scope>
    <source>
        <strain evidence="1">CGMCC 1.7081</strain>
    </source>
</reference>
<name>A0A8J3H8P9_9RHOB</name>
<sequence>MTLLCSLTQAESVHLDHGRLRILYRQMGETGAETVITRASRELASRLKRCDRLWQMEDFPALRKCARSTIAIAEQIGMDALARVARDVTTTADRRDPVATAATLARLQRVGYESLRAVWHLRGVVI</sequence>
<gene>
    <name evidence="1" type="ORF">GCM10010961_37820</name>
</gene>
<dbReference type="Proteomes" id="UP000611500">
    <property type="component" value="Unassembled WGS sequence"/>
</dbReference>
<reference evidence="1" key="1">
    <citation type="journal article" date="2014" name="Int. J. Syst. Evol. Microbiol.">
        <title>Complete genome sequence of Corynebacterium casei LMG S-19264T (=DSM 44701T), isolated from a smear-ripened cheese.</title>
        <authorList>
            <consortium name="US DOE Joint Genome Institute (JGI-PGF)"/>
            <person name="Walter F."/>
            <person name="Albersmeier A."/>
            <person name="Kalinowski J."/>
            <person name="Ruckert C."/>
        </authorList>
    </citation>
    <scope>NUCLEOTIDE SEQUENCE</scope>
    <source>
        <strain evidence="1">CGMCC 1.7081</strain>
    </source>
</reference>
<evidence type="ECO:0000313" key="1">
    <source>
        <dbReference type="EMBL" id="GHH00822.1"/>
    </source>
</evidence>
<dbReference type="EMBL" id="BNAP01000027">
    <property type="protein sequence ID" value="GHH00822.1"/>
    <property type="molecule type" value="Genomic_DNA"/>
</dbReference>
<keyword evidence="2" id="KW-1185">Reference proteome</keyword>
<accession>A0A8J3H8P9</accession>
<dbReference type="RefSeq" id="WP_084437117.1">
    <property type="nucleotide sequence ID" value="NZ_BNAP01000027.1"/>
</dbReference>
<evidence type="ECO:0000313" key="2">
    <source>
        <dbReference type="Proteomes" id="UP000611500"/>
    </source>
</evidence>
<proteinExistence type="predicted"/>
<dbReference type="AlphaFoldDB" id="A0A8J3H8P9"/>
<protein>
    <submittedName>
        <fullName evidence="1">Uncharacterized protein</fullName>
    </submittedName>
</protein>
<organism evidence="1 2">
    <name type="scientific">Pseudodonghicola xiamenensis</name>
    <dbReference type="NCBI Taxonomy" id="337702"/>
    <lineage>
        <taxon>Bacteria</taxon>
        <taxon>Pseudomonadati</taxon>
        <taxon>Pseudomonadota</taxon>
        <taxon>Alphaproteobacteria</taxon>
        <taxon>Rhodobacterales</taxon>
        <taxon>Paracoccaceae</taxon>
        <taxon>Pseudodonghicola</taxon>
    </lineage>
</organism>
<comment type="caution">
    <text evidence="1">The sequence shown here is derived from an EMBL/GenBank/DDBJ whole genome shotgun (WGS) entry which is preliminary data.</text>
</comment>